<keyword evidence="2" id="KW-1185">Reference proteome</keyword>
<dbReference type="Proteomes" id="UP000829196">
    <property type="component" value="Unassembled WGS sequence"/>
</dbReference>
<comment type="caution">
    <text evidence="1">The sequence shown here is derived from an EMBL/GenBank/DDBJ whole genome shotgun (WGS) entry which is preliminary data.</text>
</comment>
<name>A0A8T3AZ22_DENNO</name>
<organism evidence="1 2">
    <name type="scientific">Dendrobium nobile</name>
    <name type="common">Orchid</name>
    <dbReference type="NCBI Taxonomy" id="94219"/>
    <lineage>
        <taxon>Eukaryota</taxon>
        <taxon>Viridiplantae</taxon>
        <taxon>Streptophyta</taxon>
        <taxon>Embryophyta</taxon>
        <taxon>Tracheophyta</taxon>
        <taxon>Spermatophyta</taxon>
        <taxon>Magnoliopsida</taxon>
        <taxon>Liliopsida</taxon>
        <taxon>Asparagales</taxon>
        <taxon>Orchidaceae</taxon>
        <taxon>Epidendroideae</taxon>
        <taxon>Malaxideae</taxon>
        <taxon>Dendrobiinae</taxon>
        <taxon>Dendrobium</taxon>
    </lineage>
</organism>
<protein>
    <submittedName>
        <fullName evidence="1">Uncharacterized protein</fullName>
    </submittedName>
</protein>
<dbReference type="EMBL" id="JAGYWB010000012">
    <property type="protein sequence ID" value="KAI0501816.1"/>
    <property type="molecule type" value="Genomic_DNA"/>
</dbReference>
<evidence type="ECO:0000313" key="2">
    <source>
        <dbReference type="Proteomes" id="UP000829196"/>
    </source>
</evidence>
<gene>
    <name evidence="1" type="ORF">KFK09_016761</name>
</gene>
<sequence length="154" mass="18058">MFSMIITIIYANRRSILIWKASVKQRGKFAIRLMARWQSNNRNHDVPMMPPHSHVGNPWQLKLENAIQFIQNGEEKTEKRRRTNCKRNLDFRFFSSANFLDEGRTWLLPGAIKTSARLCLTFGYLKRTIISRRLSALFSVRKDRSPPVAGYLFV</sequence>
<reference evidence="1" key="1">
    <citation type="journal article" date="2022" name="Front. Genet.">
        <title>Chromosome-Scale Assembly of the Dendrobium nobile Genome Provides Insights Into the Molecular Mechanism of the Biosynthesis of the Medicinal Active Ingredient of Dendrobium.</title>
        <authorList>
            <person name="Xu Q."/>
            <person name="Niu S.-C."/>
            <person name="Li K.-L."/>
            <person name="Zheng P.-J."/>
            <person name="Zhang X.-J."/>
            <person name="Jia Y."/>
            <person name="Liu Y."/>
            <person name="Niu Y.-X."/>
            <person name="Yu L.-H."/>
            <person name="Chen D.-F."/>
            <person name="Zhang G.-Q."/>
        </authorList>
    </citation>
    <scope>NUCLEOTIDE SEQUENCE</scope>
    <source>
        <tissue evidence="1">Leaf</tissue>
    </source>
</reference>
<evidence type="ECO:0000313" key="1">
    <source>
        <dbReference type="EMBL" id="KAI0501816.1"/>
    </source>
</evidence>
<accession>A0A8T3AZ22</accession>
<proteinExistence type="predicted"/>
<dbReference type="AlphaFoldDB" id="A0A8T3AZ22"/>